<proteinExistence type="inferred from homology"/>
<accession>A0A8R1UH10</accession>
<feature type="domain" description="Tryptophan synthase beta chain-like PALP" evidence="11">
    <location>
        <begin position="49"/>
        <end position="333"/>
    </location>
</feature>
<keyword evidence="4 9" id="KW-0808">Transferase</keyword>
<evidence type="ECO:0000256" key="6">
    <source>
        <dbReference type="ARBA" id="ARBA00023192"/>
    </source>
</evidence>
<dbReference type="GO" id="GO:0004124">
    <property type="term" value="F:cysteine synthase activity"/>
    <property type="evidence" value="ECO:0000318"/>
    <property type="project" value="GO_Central"/>
</dbReference>
<feature type="compositionally biased region" description="Polar residues" evidence="10">
    <location>
        <begin position="1"/>
        <end position="22"/>
    </location>
</feature>
<dbReference type="InterPro" id="IPR001216">
    <property type="entry name" value="P-phosphate_BS"/>
</dbReference>
<dbReference type="FunFam" id="3.40.50.1100:FF:000006">
    <property type="entry name" value="Cysteine synthase"/>
    <property type="match status" value="1"/>
</dbReference>
<dbReference type="InterPro" id="IPR036052">
    <property type="entry name" value="TrpB-like_PALP_sf"/>
</dbReference>
<dbReference type="Pfam" id="PF00291">
    <property type="entry name" value="PALP"/>
    <property type="match status" value="1"/>
</dbReference>
<evidence type="ECO:0000256" key="7">
    <source>
        <dbReference type="PIRSR" id="PIRSR605856-50"/>
    </source>
</evidence>
<keyword evidence="6 9" id="KW-0198">Cysteine biosynthesis</keyword>
<organism evidence="12 13">
    <name type="scientific">Pristionchus pacificus</name>
    <name type="common">Parasitic nematode worm</name>
    <dbReference type="NCBI Taxonomy" id="54126"/>
    <lineage>
        <taxon>Eukaryota</taxon>
        <taxon>Metazoa</taxon>
        <taxon>Ecdysozoa</taxon>
        <taxon>Nematoda</taxon>
        <taxon>Chromadorea</taxon>
        <taxon>Rhabditida</taxon>
        <taxon>Rhabditina</taxon>
        <taxon>Diplogasteromorpha</taxon>
        <taxon>Diplogasteroidea</taxon>
        <taxon>Neodiplogasteridae</taxon>
        <taxon>Pristionchus</taxon>
    </lineage>
</organism>
<reference evidence="13" key="1">
    <citation type="journal article" date="2008" name="Nat. Genet.">
        <title>The Pristionchus pacificus genome provides a unique perspective on nematode lifestyle and parasitism.</title>
        <authorList>
            <person name="Dieterich C."/>
            <person name="Clifton S.W."/>
            <person name="Schuster L.N."/>
            <person name="Chinwalla A."/>
            <person name="Delehaunty K."/>
            <person name="Dinkelacker I."/>
            <person name="Fulton L."/>
            <person name="Fulton R."/>
            <person name="Godfrey J."/>
            <person name="Minx P."/>
            <person name="Mitreva M."/>
            <person name="Roeseler W."/>
            <person name="Tian H."/>
            <person name="Witte H."/>
            <person name="Yang S.P."/>
            <person name="Wilson R.K."/>
            <person name="Sommer R.J."/>
        </authorList>
    </citation>
    <scope>NUCLEOTIDE SEQUENCE [LARGE SCALE GENOMIC DNA]</scope>
    <source>
        <strain evidence="13">PS312</strain>
    </source>
</reference>
<protein>
    <recommendedName>
        <fullName evidence="9">Cysteine synthase</fullName>
        <ecNumber evidence="9">2.5.1.47</ecNumber>
    </recommendedName>
</protein>
<feature type="binding site" evidence="7">
    <location>
        <position position="114"/>
    </location>
    <ligand>
        <name>pyridoxal 5'-phosphate</name>
        <dbReference type="ChEBI" id="CHEBI:597326"/>
    </ligand>
</feature>
<comment type="cofactor">
    <cofactor evidence="1 7 9">
        <name>pyridoxal 5'-phosphate</name>
        <dbReference type="ChEBI" id="CHEBI:597326"/>
    </cofactor>
</comment>
<evidence type="ECO:0000256" key="5">
    <source>
        <dbReference type="ARBA" id="ARBA00022898"/>
    </source>
</evidence>
<keyword evidence="3 9" id="KW-0028">Amino-acid biosynthesis</keyword>
<dbReference type="PANTHER" id="PTHR10314">
    <property type="entry name" value="CYSTATHIONINE BETA-SYNTHASE"/>
    <property type="match status" value="1"/>
</dbReference>
<dbReference type="EC" id="2.5.1.47" evidence="9"/>
<dbReference type="GO" id="GO:0006535">
    <property type="term" value="P:cysteine biosynthetic process from serine"/>
    <property type="evidence" value="ECO:0000318"/>
    <property type="project" value="GO_Central"/>
</dbReference>
<evidence type="ECO:0000256" key="1">
    <source>
        <dbReference type="ARBA" id="ARBA00001933"/>
    </source>
</evidence>
<dbReference type="EnsemblMetazoa" id="PPA28618.1">
    <property type="protein sequence ID" value="PPA28618.1"/>
    <property type="gene ID" value="WBGene00118172"/>
</dbReference>
<sequence>MYKDYVQQQVPAQGNRAASPSDQPDDKAAQENMAELLPVRGIAADATCLVGNTPMVYINKVTEGCPGKVAAKLEYLNPACSVKDRIGTAMVKDAEDRGLIKAGVTTLIEPTSGNTGIALAFVAAAKGYRLILTMPASMSSERRILLKAYGAELVLTDPALGMKGSIARAQELKEKIPNSYILQQFENSANPRVHYLTTGPEIWQQTEGKVDACVFGVGTGGTITGVGTFLREKNPNIKMVAVEPEEAAFLSGLPTGPHKIQGLGAGFRPGVLNTDVYDEIIRVHSDEAILMAKRLAFEEGLLCGISSGANVCAAMALASRPEMKDKLIVTVLPSFGERYLSSTLYADTRDAALAMTIETLEQNVAELRLHENFEVMD</sequence>
<keyword evidence="5 7" id="KW-0663">Pyridoxal phosphate</keyword>
<evidence type="ECO:0000256" key="10">
    <source>
        <dbReference type="SAM" id="MobiDB-lite"/>
    </source>
</evidence>
<feature type="region of interest" description="Disordered" evidence="10">
    <location>
        <begin position="1"/>
        <end position="28"/>
    </location>
</feature>
<dbReference type="Proteomes" id="UP000005239">
    <property type="component" value="Unassembled WGS sequence"/>
</dbReference>
<feature type="modified residue" description="N6-(pyridoxal phosphate)lysine" evidence="8">
    <location>
        <position position="83"/>
    </location>
</feature>
<dbReference type="GO" id="GO:0005737">
    <property type="term" value="C:cytoplasm"/>
    <property type="evidence" value="ECO:0000318"/>
    <property type="project" value="GO_Central"/>
</dbReference>
<comment type="catalytic activity">
    <reaction evidence="9">
        <text>O-acetyl-L-serine + hydrogen sulfide = L-cysteine + acetate</text>
        <dbReference type="Rhea" id="RHEA:14829"/>
        <dbReference type="ChEBI" id="CHEBI:29919"/>
        <dbReference type="ChEBI" id="CHEBI:30089"/>
        <dbReference type="ChEBI" id="CHEBI:35235"/>
        <dbReference type="ChEBI" id="CHEBI:58340"/>
        <dbReference type="EC" id="2.5.1.47"/>
    </reaction>
</comment>
<dbReference type="PROSITE" id="PS00901">
    <property type="entry name" value="CYS_SYNTHASE"/>
    <property type="match status" value="1"/>
</dbReference>
<evidence type="ECO:0000313" key="13">
    <source>
        <dbReference type="Proteomes" id="UP000005239"/>
    </source>
</evidence>
<dbReference type="Gene3D" id="3.40.50.1100">
    <property type="match status" value="2"/>
</dbReference>
<evidence type="ECO:0000256" key="4">
    <source>
        <dbReference type="ARBA" id="ARBA00022679"/>
    </source>
</evidence>
<feature type="binding site" evidence="7">
    <location>
        <begin position="218"/>
        <end position="222"/>
    </location>
    <ligand>
        <name>pyridoxal 5'-phosphate</name>
        <dbReference type="ChEBI" id="CHEBI:597326"/>
    </ligand>
</feature>
<evidence type="ECO:0000256" key="2">
    <source>
        <dbReference type="ARBA" id="ARBA00007103"/>
    </source>
</evidence>
<dbReference type="InterPro" id="IPR050214">
    <property type="entry name" value="Cys_Synth/Cystath_Beta-Synth"/>
</dbReference>
<comment type="similarity">
    <text evidence="2 9">Belongs to the cysteine synthase/cystathionine beta-synthase family.</text>
</comment>
<dbReference type="NCBIfam" id="TIGR01139">
    <property type="entry name" value="cysK"/>
    <property type="match status" value="1"/>
</dbReference>
<evidence type="ECO:0000313" key="12">
    <source>
        <dbReference type="EnsemblMetazoa" id="PPA28618.1"/>
    </source>
</evidence>
<name>A0A2A6BFN0_PRIPA</name>
<dbReference type="SUPFAM" id="SSF53686">
    <property type="entry name" value="Tryptophan synthase beta subunit-like PLP-dependent enzymes"/>
    <property type="match status" value="1"/>
</dbReference>
<evidence type="ECO:0000256" key="9">
    <source>
        <dbReference type="RuleBase" id="RU003985"/>
    </source>
</evidence>
<keyword evidence="13" id="KW-1185">Reference proteome</keyword>
<dbReference type="InterPro" id="IPR005859">
    <property type="entry name" value="CysK"/>
</dbReference>
<evidence type="ECO:0000256" key="8">
    <source>
        <dbReference type="PIRSR" id="PIRSR605856-51"/>
    </source>
</evidence>
<dbReference type="AlphaFoldDB" id="A0A2A6BFN0"/>
<dbReference type="NCBIfam" id="TIGR01136">
    <property type="entry name" value="cysKM"/>
    <property type="match status" value="1"/>
</dbReference>
<evidence type="ECO:0000256" key="3">
    <source>
        <dbReference type="ARBA" id="ARBA00022605"/>
    </source>
</evidence>
<dbReference type="CDD" id="cd01561">
    <property type="entry name" value="CBS_like"/>
    <property type="match status" value="1"/>
</dbReference>
<dbReference type="OrthoDB" id="10259545at2759"/>
<reference evidence="12" key="2">
    <citation type="submission" date="2022-06" db="UniProtKB">
        <authorList>
            <consortium name="EnsemblMetazoa"/>
        </authorList>
    </citation>
    <scope>IDENTIFICATION</scope>
    <source>
        <strain evidence="12">PS312</strain>
    </source>
</reference>
<evidence type="ECO:0000259" key="11">
    <source>
        <dbReference type="Pfam" id="PF00291"/>
    </source>
</evidence>
<dbReference type="InterPro" id="IPR001926">
    <property type="entry name" value="TrpB-like_PALP"/>
</dbReference>
<accession>A0A2A6BFN0</accession>
<gene>
    <name evidence="12" type="primary">WBGene00118172</name>
</gene>
<feature type="binding site" evidence="7">
    <location>
        <position position="306"/>
    </location>
    <ligand>
        <name>pyridoxal 5'-phosphate</name>
        <dbReference type="ChEBI" id="CHEBI:597326"/>
    </ligand>
</feature>
<dbReference type="InterPro" id="IPR005856">
    <property type="entry name" value="Cys_synth"/>
</dbReference>